<evidence type="ECO:0000256" key="5">
    <source>
        <dbReference type="ARBA" id="ARBA00023004"/>
    </source>
</evidence>
<dbReference type="Gene3D" id="1.10.630.10">
    <property type="entry name" value="Cytochrome P450"/>
    <property type="match status" value="1"/>
</dbReference>
<dbReference type="InterPro" id="IPR050196">
    <property type="entry name" value="Cytochrome_P450_Monoox"/>
</dbReference>
<sequence>MNTTATTTASISRPVPGPRGKFLLGSLPDFMRGALDASYKGFLEYGDVVQYHLGPRTIYIVSHPDIARTILIEKSRSFPRNDSKDDLGPITGQGLVSNDSYESWLTQRRMMQPMFHKQRLTTMGKRMEESAQRLLARWDTYPADHTLDVSKEMVAVTLDIINQTMFSTNVLDKVDKIGPAAGIAMRYLEHHIRSPFKTPLSWPTARNTQFKQARATLDDIIYGIIRQRRQSDAQHDDLLDLLINARDEETGEGMNDTQLRDEVITVFGAGHETTAHTMTWAWYVLSQHPEILQHLQNEIDHVLEGRTPTIADLPRLPYVHQVFNEVMRLYPAAPIMGMRKVTDQTTLNTYQLQSGALITVNIYNIHRHPKFWDNPETFDPDRFSPERSKGRHPLAYMPFGAGPRKCIGSNMALMEGPLLLAMIAQRYNLELVPGQRVEGEVAITYRPRYGMNMILKPRNAI</sequence>
<dbReference type="PANTHER" id="PTHR24291:SF50">
    <property type="entry name" value="BIFUNCTIONAL ALBAFLAVENONE MONOOXYGENASE_TERPENE SYNTHASE"/>
    <property type="match status" value="1"/>
</dbReference>
<dbReference type="CDD" id="cd20620">
    <property type="entry name" value="CYP132-like"/>
    <property type="match status" value="1"/>
</dbReference>
<keyword evidence="3 7" id="KW-0479">Metal-binding</keyword>
<evidence type="ECO:0000256" key="3">
    <source>
        <dbReference type="ARBA" id="ARBA00022723"/>
    </source>
</evidence>
<protein>
    <submittedName>
        <fullName evidence="9">Cytochrome P450</fullName>
    </submittedName>
</protein>
<dbReference type="OrthoDB" id="140159at2"/>
<organism evidence="9 10">
    <name type="scientific">Dictyobacter alpinus</name>
    <dbReference type="NCBI Taxonomy" id="2014873"/>
    <lineage>
        <taxon>Bacteria</taxon>
        <taxon>Bacillati</taxon>
        <taxon>Chloroflexota</taxon>
        <taxon>Ktedonobacteria</taxon>
        <taxon>Ktedonobacterales</taxon>
        <taxon>Dictyobacteraceae</taxon>
        <taxon>Dictyobacter</taxon>
    </lineage>
</organism>
<evidence type="ECO:0000256" key="8">
    <source>
        <dbReference type="RuleBase" id="RU000461"/>
    </source>
</evidence>
<comment type="similarity">
    <text evidence="1 8">Belongs to the cytochrome P450 family.</text>
</comment>
<dbReference type="GO" id="GO:0004497">
    <property type="term" value="F:monooxygenase activity"/>
    <property type="evidence" value="ECO:0007669"/>
    <property type="project" value="UniProtKB-KW"/>
</dbReference>
<evidence type="ECO:0000313" key="9">
    <source>
        <dbReference type="EMBL" id="GCE31001.1"/>
    </source>
</evidence>
<dbReference type="RefSeq" id="WP_126631021.1">
    <property type="nucleotide sequence ID" value="NZ_BIFT01000002.1"/>
</dbReference>
<keyword evidence="5 7" id="KW-0408">Iron</keyword>
<evidence type="ECO:0000256" key="7">
    <source>
        <dbReference type="PIRSR" id="PIRSR602401-1"/>
    </source>
</evidence>
<dbReference type="EMBL" id="BIFT01000002">
    <property type="protein sequence ID" value="GCE31001.1"/>
    <property type="molecule type" value="Genomic_DNA"/>
</dbReference>
<dbReference type="Pfam" id="PF00067">
    <property type="entry name" value="p450"/>
    <property type="match status" value="1"/>
</dbReference>
<keyword evidence="10" id="KW-1185">Reference proteome</keyword>
<dbReference type="SUPFAM" id="SSF48264">
    <property type="entry name" value="Cytochrome P450"/>
    <property type="match status" value="1"/>
</dbReference>
<evidence type="ECO:0000256" key="6">
    <source>
        <dbReference type="ARBA" id="ARBA00023033"/>
    </source>
</evidence>
<comment type="caution">
    <text evidence="9">The sequence shown here is derived from an EMBL/GenBank/DDBJ whole genome shotgun (WGS) entry which is preliminary data.</text>
</comment>
<reference evidence="10" key="1">
    <citation type="submission" date="2018-12" db="EMBL/GenBank/DDBJ databases">
        <title>Tengunoibacter tsumagoiensis gen. nov., sp. nov., Dictyobacter kobayashii sp. nov., D. alpinus sp. nov., and D. joshuensis sp. nov. and description of Dictyobacteraceae fam. nov. within the order Ktedonobacterales isolated from Tengu-no-mugimeshi.</title>
        <authorList>
            <person name="Wang C.M."/>
            <person name="Zheng Y."/>
            <person name="Sakai Y."/>
            <person name="Toyoda A."/>
            <person name="Minakuchi Y."/>
            <person name="Abe K."/>
            <person name="Yokota A."/>
            <person name="Yabe S."/>
        </authorList>
    </citation>
    <scope>NUCLEOTIDE SEQUENCE [LARGE SCALE GENOMIC DNA]</scope>
    <source>
        <strain evidence="10">Uno16</strain>
    </source>
</reference>
<evidence type="ECO:0000313" key="10">
    <source>
        <dbReference type="Proteomes" id="UP000287171"/>
    </source>
</evidence>
<feature type="binding site" description="axial binding residue" evidence="7">
    <location>
        <position position="406"/>
    </location>
    <ligand>
        <name>heme</name>
        <dbReference type="ChEBI" id="CHEBI:30413"/>
    </ligand>
    <ligandPart>
        <name>Fe</name>
        <dbReference type="ChEBI" id="CHEBI:18248"/>
    </ligandPart>
</feature>
<proteinExistence type="inferred from homology"/>
<accession>A0A402BHV6</accession>
<dbReference type="AlphaFoldDB" id="A0A402BHV6"/>
<dbReference type="PRINTS" id="PR00385">
    <property type="entry name" value="P450"/>
</dbReference>
<dbReference type="InterPro" id="IPR002401">
    <property type="entry name" value="Cyt_P450_E_grp-I"/>
</dbReference>
<dbReference type="Proteomes" id="UP000287171">
    <property type="component" value="Unassembled WGS sequence"/>
</dbReference>
<dbReference type="GO" id="GO:0005506">
    <property type="term" value="F:iron ion binding"/>
    <property type="evidence" value="ECO:0007669"/>
    <property type="project" value="InterPro"/>
</dbReference>
<gene>
    <name evidence="9" type="ORF">KDA_64850</name>
</gene>
<comment type="cofactor">
    <cofactor evidence="7">
        <name>heme</name>
        <dbReference type="ChEBI" id="CHEBI:30413"/>
    </cofactor>
</comment>
<evidence type="ECO:0000256" key="1">
    <source>
        <dbReference type="ARBA" id="ARBA00010617"/>
    </source>
</evidence>
<dbReference type="PANTHER" id="PTHR24291">
    <property type="entry name" value="CYTOCHROME P450 FAMILY 4"/>
    <property type="match status" value="1"/>
</dbReference>
<keyword evidence="4 8" id="KW-0560">Oxidoreductase</keyword>
<evidence type="ECO:0000256" key="2">
    <source>
        <dbReference type="ARBA" id="ARBA00022617"/>
    </source>
</evidence>
<dbReference type="InterPro" id="IPR036396">
    <property type="entry name" value="Cyt_P450_sf"/>
</dbReference>
<keyword evidence="2 7" id="KW-0349">Heme</keyword>
<name>A0A402BHV6_9CHLR</name>
<keyword evidence="6 8" id="KW-0503">Monooxygenase</keyword>
<dbReference type="InterPro" id="IPR017972">
    <property type="entry name" value="Cyt_P450_CS"/>
</dbReference>
<dbReference type="InterPro" id="IPR001128">
    <property type="entry name" value="Cyt_P450"/>
</dbReference>
<evidence type="ECO:0000256" key="4">
    <source>
        <dbReference type="ARBA" id="ARBA00023002"/>
    </source>
</evidence>
<dbReference type="GO" id="GO:0016705">
    <property type="term" value="F:oxidoreductase activity, acting on paired donors, with incorporation or reduction of molecular oxygen"/>
    <property type="evidence" value="ECO:0007669"/>
    <property type="project" value="InterPro"/>
</dbReference>
<dbReference type="PROSITE" id="PS00086">
    <property type="entry name" value="CYTOCHROME_P450"/>
    <property type="match status" value="1"/>
</dbReference>
<dbReference type="PRINTS" id="PR00463">
    <property type="entry name" value="EP450I"/>
</dbReference>
<dbReference type="GO" id="GO:0020037">
    <property type="term" value="F:heme binding"/>
    <property type="evidence" value="ECO:0007669"/>
    <property type="project" value="InterPro"/>
</dbReference>